<gene>
    <name evidence="1" type="ORF">ASPGLDRAFT_41919</name>
</gene>
<accession>A0A1L9VWS3</accession>
<dbReference type="RefSeq" id="XP_022405028.1">
    <property type="nucleotide sequence ID" value="XM_022545510.1"/>
</dbReference>
<reference evidence="2" key="1">
    <citation type="journal article" date="2017" name="Genome Biol.">
        <title>Comparative genomics reveals high biological diversity and specific adaptations in the industrially and medically important fungal genus Aspergillus.</title>
        <authorList>
            <person name="de Vries R.P."/>
            <person name="Riley R."/>
            <person name="Wiebenga A."/>
            <person name="Aguilar-Osorio G."/>
            <person name="Amillis S."/>
            <person name="Uchima C.A."/>
            <person name="Anderluh G."/>
            <person name="Asadollahi M."/>
            <person name="Askin M."/>
            <person name="Barry K."/>
            <person name="Battaglia E."/>
            <person name="Bayram O."/>
            <person name="Benocci T."/>
            <person name="Braus-Stromeyer S.A."/>
            <person name="Caldana C."/>
            <person name="Canovas D."/>
            <person name="Cerqueira G.C."/>
            <person name="Chen F."/>
            <person name="Chen W."/>
            <person name="Choi C."/>
            <person name="Clum A."/>
            <person name="Dos Santos R.A."/>
            <person name="Damasio A.R."/>
            <person name="Diallinas G."/>
            <person name="Emri T."/>
            <person name="Fekete E."/>
            <person name="Flipphi M."/>
            <person name="Freyberg S."/>
            <person name="Gallo A."/>
            <person name="Gournas C."/>
            <person name="Habgood R."/>
            <person name="Hainaut M."/>
            <person name="Harispe M.L."/>
            <person name="Henrissat B."/>
            <person name="Hilden K.S."/>
            <person name="Hope R."/>
            <person name="Hossain A."/>
            <person name="Karabika E."/>
            <person name="Karaffa L."/>
            <person name="Karanyi Z."/>
            <person name="Krasevec N."/>
            <person name="Kuo A."/>
            <person name="Kusch H."/>
            <person name="LaButti K."/>
            <person name="Lagendijk E.L."/>
            <person name="Lapidus A."/>
            <person name="Levasseur A."/>
            <person name="Lindquist E."/>
            <person name="Lipzen A."/>
            <person name="Logrieco A.F."/>
            <person name="MacCabe A."/>
            <person name="Maekelae M.R."/>
            <person name="Malavazi I."/>
            <person name="Melin P."/>
            <person name="Meyer V."/>
            <person name="Mielnichuk N."/>
            <person name="Miskei M."/>
            <person name="Molnar A.P."/>
            <person name="Mule G."/>
            <person name="Ngan C.Y."/>
            <person name="Orejas M."/>
            <person name="Orosz E."/>
            <person name="Ouedraogo J.P."/>
            <person name="Overkamp K.M."/>
            <person name="Park H.-S."/>
            <person name="Perrone G."/>
            <person name="Piumi F."/>
            <person name="Punt P.J."/>
            <person name="Ram A.F."/>
            <person name="Ramon A."/>
            <person name="Rauscher S."/>
            <person name="Record E."/>
            <person name="Riano-Pachon D.M."/>
            <person name="Robert V."/>
            <person name="Roehrig J."/>
            <person name="Ruller R."/>
            <person name="Salamov A."/>
            <person name="Salih N.S."/>
            <person name="Samson R.A."/>
            <person name="Sandor E."/>
            <person name="Sanguinetti M."/>
            <person name="Schuetze T."/>
            <person name="Sepcic K."/>
            <person name="Shelest E."/>
            <person name="Sherlock G."/>
            <person name="Sophianopoulou V."/>
            <person name="Squina F.M."/>
            <person name="Sun H."/>
            <person name="Susca A."/>
            <person name="Todd R.B."/>
            <person name="Tsang A."/>
            <person name="Unkles S.E."/>
            <person name="van de Wiele N."/>
            <person name="van Rossen-Uffink D."/>
            <person name="Oliveira J.V."/>
            <person name="Vesth T.C."/>
            <person name="Visser J."/>
            <person name="Yu J.-H."/>
            <person name="Zhou M."/>
            <person name="Andersen M.R."/>
            <person name="Archer D.B."/>
            <person name="Baker S.E."/>
            <person name="Benoit I."/>
            <person name="Brakhage A.A."/>
            <person name="Braus G.H."/>
            <person name="Fischer R."/>
            <person name="Frisvad J.C."/>
            <person name="Goldman G.H."/>
            <person name="Houbraken J."/>
            <person name="Oakley B."/>
            <person name="Pocsi I."/>
            <person name="Scazzocchio C."/>
            <person name="Seiboth B."/>
            <person name="vanKuyk P.A."/>
            <person name="Wortman J."/>
            <person name="Dyer P.S."/>
            <person name="Grigoriev I.V."/>
        </authorList>
    </citation>
    <scope>NUCLEOTIDE SEQUENCE [LARGE SCALE GENOMIC DNA]</scope>
    <source>
        <strain evidence="2">CBS 516.65</strain>
    </source>
</reference>
<dbReference type="VEuPathDB" id="FungiDB:ASPGLDRAFT_41919"/>
<dbReference type="EMBL" id="KV878889">
    <property type="protein sequence ID" value="OJJ88352.1"/>
    <property type="molecule type" value="Genomic_DNA"/>
</dbReference>
<dbReference type="AlphaFoldDB" id="A0A1L9VWS3"/>
<name>A0A1L9VWS3_ASPGL</name>
<evidence type="ECO:0000313" key="2">
    <source>
        <dbReference type="Proteomes" id="UP000184300"/>
    </source>
</evidence>
<protein>
    <submittedName>
        <fullName evidence="1">Uncharacterized protein</fullName>
    </submittedName>
</protein>
<dbReference type="GeneID" id="34461771"/>
<dbReference type="OrthoDB" id="4427207at2759"/>
<keyword evidence="2" id="KW-1185">Reference proteome</keyword>
<sequence>MDAGRWLADTERSEKAGRFANGDSVRGVSAAVGEISRCVISFSLHDEFDHADKALKTRSVNLIVDDLQNLIDYIKQHTDLDDNPLGGLVEKKLLQKWAELEDYGKALSVEV</sequence>
<dbReference type="Proteomes" id="UP000184300">
    <property type="component" value="Unassembled WGS sequence"/>
</dbReference>
<organism evidence="1 2">
    <name type="scientific">Aspergillus glaucus CBS 516.65</name>
    <dbReference type="NCBI Taxonomy" id="1160497"/>
    <lineage>
        <taxon>Eukaryota</taxon>
        <taxon>Fungi</taxon>
        <taxon>Dikarya</taxon>
        <taxon>Ascomycota</taxon>
        <taxon>Pezizomycotina</taxon>
        <taxon>Eurotiomycetes</taxon>
        <taxon>Eurotiomycetidae</taxon>
        <taxon>Eurotiales</taxon>
        <taxon>Aspergillaceae</taxon>
        <taxon>Aspergillus</taxon>
        <taxon>Aspergillus subgen. Aspergillus</taxon>
    </lineage>
</organism>
<proteinExistence type="predicted"/>
<evidence type="ECO:0000313" key="1">
    <source>
        <dbReference type="EMBL" id="OJJ88352.1"/>
    </source>
</evidence>
<feature type="non-terminal residue" evidence="1">
    <location>
        <position position="111"/>
    </location>
</feature>